<dbReference type="Proteomes" id="UP001303532">
    <property type="component" value="Chromosome"/>
</dbReference>
<dbReference type="EMBL" id="CP116341">
    <property type="protein sequence ID" value="WOV85024.1"/>
    <property type="molecule type" value="Genomic_DNA"/>
</dbReference>
<evidence type="ECO:0000259" key="2">
    <source>
        <dbReference type="PROSITE" id="PS50966"/>
    </source>
</evidence>
<organism evidence="3 4">
    <name type="scientific">Sporosarcina jeotgali</name>
    <dbReference type="NCBI Taxonomy" id="3020056"/>
    <lineage>
        <taxon>Bacteria</taxon>
        <taxon>Bacillati</taxon>
        <taxon>Bacillota</taxon>
        <taxon>Bacilli</taxon>
        <taxon>Bacillales</taxon>
        <taxon>Caryophanaceae</taxon>
        <taxon>Sporosarcina</taxon>
    </lineage>
</organism>
<name>A0ABZ0L1D7_9BACL</name>
<protein>
    <recommendedName>
        <fullName evidence="2">SWIM-type domain-containing protein</fullName>
    </recommendedName>
</protein>
<accession>A0ABZ0L1D7</accession>
<keyword evidence="1" id="KW-0479">Metal-binding</keyword>
<proteinExistence type="predicted"/>
<reference evidence="3 4" key="1">
    <citation type="submission" date="2023-01" db="EMBL/GenBank/DDBJ databases">
        <title>Sporosarcina sp. nov., isolated from Korean tranditional fermented seafood 'Jeotgal'.</title>
        <authorList>
            <person name="Yang A.-I."/>
        </authorList>
    </citation>
    <scope>NUCLEOTIDE SEQUENCE [LARGE SCALE GENOMIC DNA]</scope>
    <source>
        <strain evidence="3 4">B2O-1</strain>
    </source>
</reference>
<keyword evidence="1" id="KW-0862">Zinc</keyword>
<dbReference type="RefSeq" id="WP_323692661.1">
    <property type="nucleotide sequence ID" value="NZ_CP116341.1"/>
</dbReference>
<evidence type="ECO:0000256" key="1">
    <source>
        <dbReference type="PROSITE-ProRule" id="PRU00325"/>
    </source>
</evidence>
<gene>
    <name evidence="3" type="ORF">PGH26_03590</name>
</gene>
<keyword evidence="1" id="KW-0863">Zinc-finger</keyword>
<dbReference type="PROSITE" id="PS50966">
    <property type="entry name" value="ZF_SWIM"/>
    <property type="match status" value="1"/>
</dbReference>
<evidence type="ECO:0000313" key="3">
    <source>
        <dbReference type="EMBL" id="WOV85024.1"/>
    </source>
</evidence>
<sequence length="551" mass="63494">MKLQDFQFYVDRMIVDRGYDYYSSGLVKPMDSKGAAYRFQVKGSDEYEVIITLNPEGEILSSCCECPYDYGPVCKHETAAYFELMEQMHESDDEPDVSAGFQEPLSVVEVLEGLRKDQLVSILVELAEEDAILESRLLMTYSEDAGKADMQKWIHSIVNKYTGRAGYIEYHDTNEFVSELGECLVRIEDDADGIGALDQAFVLLEEAISAFQYADDSGGDIGCLVEDTLATMEVVADDAVRFKPASRQEVFDKLLSRSEHPMFEGWNEYQIAMLKVCADVANNPEQIESVRRKVISMIDETSTDYYRQYRNEQLTRLMFTMIEKDGSEIEVDKFIRNHLQYPSFREQLIQKYLAKKQFDEVIQLAADGEQADKYLPGLVKKWKRFRYSAYKSLTMETEQFSLAKELFLDGDFAFYQDLKELAADPEQLYIELKQDVQNGSGWKSIGLFQSLIKEENDLAEMLTFVQMNPGYVEEYADKLIGPYEDEIRKIYKNSIEHAASRASNRNGYQSICQMIRRYGKLVGKKDKQTIVDELRKGYRRKPAFLDELSKL</sequence>
<evidence type="ECO:0000313" key="4">
    <source>
        <dbReference type="Proteomes" id="UP001303532"/>
    </source>
</evidence>
<feature type="domain" description="SWIM-type" evidence="2">
    <location>
        <begin position="47"/>
        <end position="85"/>
    </location>
</feature>
<keyword evidence="4" id="KW-1185">Reference proteome</keyword>
<dbReference type="InterPro" id="IPR007527">
    <property type="entry name" value="Znf_SWIM"/>
</dbReference>